<evidence type="ECO:0000256" key="2">
    <source>
        <dbReference type="ARBA" id="ARBA00011915"/>
    </source>
</evidence>
<proteinExistence type="predicted"/>
<protein>
    <recommendedName>
        <fullName evidence="2">3-hydroxyisobutyryl-CoA hydrolase</fullName>
        <ecNumber evidence="2">3.1.2.4</ecNumber>
    </recommendedName>
</protein>
<dbReference type="GO" id="GO:0005829">
    <property type="term" value="C:cytosol"/>
    <property type="evidence" value="ECO:0007669"/>
    <property type="project" value="TreeGrafter"/>
</dbReference>
<comment type="catalytic activity">
    <reaction evidence="1">
        <text>3-hydroxy-2-methylpropanoyl-CoA + H2O = 3-hydroxy-2-methylpropanoate + CoA + H(+)</text>
        <dbReference type="Rhea" id="RHEA:20888"/>
        <dbReference type="ChEBI" id="CHEBI:11805"/>
        <dbReference type="ChEBI" id="CHEBI:15377"/>
        <dbReference type="ChEBI" id="CHEBI:15378"/>
        <dbReference type="ChEBI" id="CHEBI:57287"/>
        <dbReference type="ChEBI" id="CHEBI:57340"/>
        <dbReference type="EC" id="3.1.2.4"/>
    </reaction>
</comment>
<name>A0AAE3ZCV7_9ACTN</name>
<keyword evidence="3" id="KW-0378">Hydrolase</keyword>
<dbReference type="RefSeq" id="WP_310270509.1">
    <property type="nucleotide sequence ID" value="NZ_JAVDXW010000001.1"/>
</dbReference>
<reference evidence="5" key="1">
    <citation type="submission" date="2023-07" db="EMBL/GenBank/DDBJ databases">
        <title>Sequencing the genomes of 1000 actinobacteria strains.</title>
        <authorList>
            <person name="Klenk H.-P."/>
        </authorList>
    </citation>
    <scope>NUCLEOTIDE SEQUENCE</scope>
    <source>
        <strain evidence="5">DSM 45977</strain>
    </source>
</reference>
<evidence type="ECO:0000256" key="3">
    <source>
        <dbReference type="ARBA" id="ARBA00022801"/>
    </source>
</evidence>
<keyword evidence="6" id="KW-1185">Reference proteome</keyword>
<feature type="domain" description="Enoyl-CoA hydratase/isomerase" evidence="4">
    <location>
        <begin position="20"/>
        <end position="340"/>
    </location>
</feature>
<dbReference type="GO" id="GO:0003860">
    <property type="term" value="F:3-hydroxyisobutyryl-CoA hydrolase activity"/>
    <property type="evidence" value="ECO:0007669"/>
    <property type="project" value="UniProtKB-EC"/>
</dbReference>
<dbReference type="Proteomes" id="UP001180845">
    <property type="component" value="Unassembled WGS sequence"/>
</dbReference>
<dbReference type="AlphaFoldDB" id="A0AAE3ZCV7"/>
<dbReference type="NCBIfam" id="NF004127">
    <property type="entry name" value="PRK05617.1"/>
    <property type="match status" value="1"/>
</dbReference>
<sequence>MTSEATPDQEVLFTEQGALGRLTLNRPKALNSLTLGMVRSITAALEQWRHDERIQAVLIEGAGERGLCAGGDIRTLYDAAKAGDEALPRSFWAEEYRMNAMLARYPKPVVGIMDGICMGGGVGISAHGSHRVVTERSKVGMPETGIGFFPDVGGTYLLSRTPGELGTHMALTGEPVGAGDALYCGLADHYVAGDNLDELITALSTGAVDTALEKYAEKAPESPLEAARTWIDAAYSADTVEEIVQRLRQRSEEAAHSAADAIETKSPTSLKVTLRSLRSAAGLHSLEQALDEEFRVSLACVRIGDFVEGVRATLVDKDRNPAWSPERLEEVDDTFVAEFFETPATGELGLSG</sequence>
<dbReference type="GO" id="GO:0016829">
    <property type="term" value="F:lyase activity"/>
    <property type="evidence" value="ECO:0007669"/>
    <property type="project" value="UniProtKB-KW"/>
</dbReference>
<dbReference type="PANTHER" id="PTHR43176:SF3">
    <property type="entry name" value="3-HYDROXYISOBUTYRYL-COA HYDROLASE, MITOCHONDRIAL"/>
    <property type="match status" value="1"/>
</dbReference>
<dbReference type="EMBL" id="JAVDXW010000001">
    <property type="protein sequence ID" value="MDR7300937.1"/>
    <property type="molecule type" value="Genomic_DNA"/>
</dbReference>
<dbReference type="InterPro" id="IPR045004">
    <property type="entry name" value="ECH_dom"/>
</dbReference>
<dbReference type="PANTHER" id="PTHR43176">
    <property type="entry name" value="3-HYDROXYISOBUTYRYL-COA HYDROLASE-RELATED"/>
    <property type="match status" value="1"/>
</dbReference>
<dbReference type="Gene3D" id="3.90.226.10">
    <property type="entry name" value="2-enoyl-CoA Hydratase, Chain A, domain 1"/>
    <property type="match status" value="1"/>
</dbReference>
<evidence type="ECO:0000256" key="1">
    <source>
        <dbReference type="ARBA" id="ARBA00001709"/>
    </source>
</evidence>
<dbReference type="EC" id="3.1.2.4" evidence="2"/>
<dbReference type="Pfam" id="PF16113">
    <property type="entry name" value="ECH_2"/>
    <property type="match status" value="1"/>
</dbReference>
<evidence type="ECO:0000259" key="4">
    <source>
        <dbReference type="Pfam" id="PF16113"/>
    </source>
</evidence>
<gene>
    <name evidence="5" type="ORF">JOF55_001118</name>
</gene>
<dbReference type="InterPro" id="IPR032259">
    <property type="entry name" value="HIBYL-CoA-H"/>
</dbReference>
<dbReference type="CDD" id="cd06558">
    <property type="entry name" value="crotonase-like"/>
    <property type="match status" value="1"/>
</dbReference>
<keyword evidence="5" id="KW-0456">Lyase</keyword>
<organism evidence="5 6">
    <name type="scientific">Haloactinomyces albus</name>
    <dbReference type="NCBI Taxonomy" id="1352928"/>
    <lineage>
        <taxon>Bacteria</taxon>
        <taxon>Bacillati</taxon>
        <taxon>Actinomycetota</taxon>
        <taxon>Actinomycetes</taxon>
        <taxon>Actinopolysporales</taxon>
        <taxon>Actinopolysporaceae</taxon>
        <taxon>Haloactinomyces</taxon>
    </lineage>
</organism>
<evidence type="ECO:0000313" key="6">
    <source>
        <dbReference type="Proteomes" id="UP001180845"/>
    </source>
</evidence>
<comment type="caution">
    <text evidence="5">The sequence shown here is derived from an EMBL/GenBank/DDBJ whole genome shotgun (WGS) entry which is preliminary data.</text>
</comment>
<dbReference type="InterPro" id="IPR029045">
    <property type="entry name" value="ClpP/crotonase-like_dom_sf"/>
</dbReference>
<dbReference type="SUPFAM" id="SSF52096">
    <property type="entry name" value="ClpP/crotonase"/>
    <property type="match status" value="1"/>
</dbReference>
<evidence type="ECO:0000313" key="5">
    <source>
        <dbReference type="EMBL" id="MDR7300937.1"/>
    </source>
</evidence>
<dbReference type="GO" id="GO:0006574">
    <property type="term" value="P:L-valine catabolic process"/>
    <property type="evidence" value="ECO:0007669"/>
    <property type="project" value="TreeGrafter"/>
</dbReference>
<accession>A0AAE3ZCV7</accession>